<dbReference type="EMBL" id="CP115667">
    <property type="protein sequence ID" value="WBW49532.1"/>
    <property type="molecule type" value="Genomic_DNA"/>
</dbReference>
<gene>
    <name evidence="5" type="primary">rlmB</name>
    <name evidence="5" type="ORF">O6R05_05850</name>
</gene>
<keyword evidence="6" id="KW-1185">Reference proteome</keyword>
<dbReference type="Pfam" id="PF08032">
    <property type="entry name" value="SpoU_sub_bind"/>
    <property type="match status" value="1"/>
</dbReference>
<dbReference type="Gene3D" id="3.30.1330.30">
    <property type="match status" value="1"/>
</dbReference>
<dbReference type="Gene3D" id="3.40.1280.10">
    <property type="match status" value="1"/>
</dbReference>
<comment type="similarity">
    <text evidence="1">Belongs to the class IV-like SAM-binding methyltransferase superfamily. RNA methyltransferase TrmH family.</text>
</comment>
<dbReference type="Proteomes" id="UP001210339">
    <property type="component" value="Chromosome"/>
</dbReference>
<dbReference type="NCBIfam" id="TIGR00186">
    <property type="entry name" value="rRNA_methyl_3"/>
    <property type="match status" value="1"/>
</dbReference>
<dbReference type="SMART" id="SM00967">
    <property type="entry name" value="SpoU_sub_bind"/>
    <property type="match status" value="1"/>
</dbReference>
<dbReference type="RefSeq" id="WP_271191064.1">
    <property type="nucleotide sequence ID" value="NZ_CP115667.1"/>
</dbReference>
<protein>
    <submittedName>
        <fullName evidence="5">23S rRNA (Guanosine(2251)-2'-O)-methyltransferase RlmB</fullName>
    </submittedName>
</protein>
<dbReference type="CDD" id="cd18103">
    <property type="entry name" value="SpoU-like_RlmB"/>
    <property type="match status" value="1"/>
</dbReference>
<dbReference type="InterPro" id="IPR029064">
    <property type="entry name" value="Ribosomal_eL30-like_sf"/>
</dbReference>
<keyword evidence="2" id="KW-0489">Methyltransferase</keyword>
<dbReference type="InterPro" id="IPR013123">
    <property type="entry name" value="SpoU_subst-bd"/>
</dbReference>
<dbReference type="SUPFAM" id="SSF55315">
    <property type="entry name" value="L30e-like"/>
    <property type="match status" value="1"/>
</dbReference>
<feature type="domain" description="RNA 2-O ribose methyltransferase substrate binding" evidence="4">
    <location>
        <begin position="3"/>
        <end position="77"/>
    </location>
</feature>
<dbReference type="PANTHER" id="PTHR46429:SF1">
    <property type="entry name" value="23S RRNA (GUANOSINE-2'-O-)-METHYLTRANSFERASE RLMB"/>
    <property type="match status" value="1"/>
</dbReference>
<sequence>MSYVYGRNPVIEVLKTGKVDKLYVQKGNREGSVKKIFGMAREGGILVTEVPKKKLDDYSEGNNHQGVVALVSDYNYATLEEITELEHILILDKIEDPHNFGAIARSAEAFGFKGILIPKHNAAYVNDVVYKTSAGAVENVRVAIVTNLSQAVDTLKDKGFWIYAADMEGEAYTTVNLKGKVALVIGNEGKGISPALKKHTDVTVSIPMVGRINSLNASCAASVLMAEVLRQYATAEVPSK</sequence>
<dbReference type="InterPro" id="IPR029026">
    <property type="entry name" value="tRNA_m1G_MTases_N"/>
</dbReference>
<dbReference type="Pfam" id="PF00588">
    <property type="entry name" value="SpoU_methylase"/>
    <property type="match status" value="1"/>
</dbReference>
<organism evidence="5 6">
    <name type="scientific">Peptoniphilus equinus</name>
    <dbReference type="NCBI Taxonomy" id="3016343"/>
    <lineage>
        <taxon>Bacteria</taxon>
        <taxon>Bacillati</taxon>
        <taxon>Bacillota</taxon>
        <taxon>Tissierellia</taxon>
        <taxon>Tissierellales</taxon>
        <taxon>Peptoniphilaceae</taxon>
        <taxon>Peptoniphilus</taxon>
    </lineage>
</organism>
<evidence type="ECO:0000313" key="5">
    <source>
        <dbReference type="EMBL" id="WBW49532.1"/>
    </source>
</evidence>
<evidence type="ECO:0000256" key="2">
    <source>
        <dbReference type="ARBA" id="ARBA00022603"/>
    </source>
</evidence>
<dbReference type="SUPFAM" id="SSF75217">
    <property type="entry name" value="alpha/beta knot"/>
    <property type="match status" value="1"/>
</dbReference>
<keyword evidence="3" id="KW-0808">Transferase</keyword>
<dbReference type="InterPro" id="IPR004441">
    <property type="entry name" value="rRNA_MeTrfase_TrmH"/>
</dbReference>
<accession>A0ABY7QRX1</accession>
<dbReference type="InterPro" id="IPR001537">
    <property type="entry name" value="SpoU_MeTrfase"/>
</dbReference>
<dbReference type="InterPro" id="IPR029028">
    <property type="entry name" value="Alpha/beta_knot_MTases"/>
</dbReference>
<evidence type="ECO:0000256" key="1">
    <source>
        <dbReference type="ARBA" id="ARBA00007228"/>
    </source>
</evidence>
<reference evidence="5 6" key="1">
    <citation type="submission" date="2023-01" db="EMBL/GenBank/DDBJ databases">
        <authorList>
            <person name="Lee S.H."/>
            <person name="Jung H.S."/>
            <person name="Yun J.U."/>
        </authorList>
    </citation>
    <scope>NUCLEOTIDE SEQUENCE [LARGE SCALE GENOMIC DNA]</scope>
    <source>
        <strain evidence="5 6">CBA3646</strain>
    </source>
</reference>
<name>A0ABY7QRX1_9FIRM</name>
<evidence type="ECO:0000259" key="4">
    <source>
        <dbReference type="SMART" id="SM00967"/>
    </source>
</evidence>
<evidence type="ECO:0000256" key="3">
    <source>
        <dbReference type="ARBA" id="ARBA00022679"/>
    </source>
</evidence>
<proteinExistence type="inferred from homology"/>
<evidence type="ECO:0000313" key="6">
    <source>
        <dbReference type="Proteomes" id="UP001210339"/>
    </source>
</evidence>
<dbReference type="PANTHER" id="PTHR46429">
    <property type="entry name" value="23S RRNA (GUANOSINE-2'-O-)-METHYLTRANSFERASE RLMB"/>
    <property type="match status" value="1"/>
</dbReference>